<dbReference type="RefSeq" id="WP_185138133.1">
    <property type="nucleotide sequence ID" value="NZ_JACJVR010000086.1"/>
</dbReference>
<reference evidence="3 4" key="1">
    <citation type="submission" date="2020-08" db="EMBL/GenBank/DDBJ databases">
        <title>Cohnella phylogeny.</title>
        <authorList>
            <person name="Dunlap C."/>
        </authorList>
    </citation>
    <scope>NUCLEOTIDE SEQUENCE [LARGE SCALE GENOMIC DNA]</scope>
    <source>
        <strain evidence="3 4">DSM 25239</strain>
    </source>
</reference>
<feature type="region of interest" description="Disordered" evidence="1">
    <location>
        <begin position="234"/>
        <end position="253"/>
    </location>
</feature>
<organism evidence="3 4">
    <name type="scientific">Cohnella xylanilytica</name>
    <dbReference type="NCBI Taxonomy" id="557555"/>
    <lineage>
        <taxon>Bacteria</taxon>
        <taxon>Bacillati</taxon>
        <taxon>Bacillota</taxon>
        <taxon>Bacilli</taxon>
        <taxon>Bacillales</taxon>
        <taxon>Paenibacillaceae</taxon>
        <taxon>Cohnella</taxon>
    </lineage>
</organism>
<dbReference type="AlphaFoldDB" id="A0A841U815"/>
<evidence type="ECO:0000256" key="2">
    <source>
        <dbReference type="SAM" id="SignalP"/>
    </source>
</evidence>
<gene>
    <name evidence="3" type="ORF">H7B90_22415</name>
</gene>
<dbReference type="PROSITE" id="PS51257">
    <property type="entry name" value="PROKAR_LIPOPROTEIN"/>
    <property type="match status" value="1"/>
</dbReference>
<feature type="compositionally biased region" description="Low complexity" evidence="1">
    <location>
        <begin position="121"/>
        <end position="136"/>
    </location>
</feature>
<dbReference type="Proteomes" id="UP000553776">
    <property type="component" value="Unassembled WGS sequence"/>
</dbReference>
<evidence type="ECO:0000256" key="1">
    <source>
        <dbReference type="SAM" id="MobiDB-lite"/>
    </source>
</evidence>
<accession>A0A841U815</accession>
<feature type="signal peptide" evidence="2">
    <location>
        <begin position="1"/>
        <end position="19"/>
    </location>
</feature>
<keyword evidence="3" id="KW-0449">Lipoprotein</keyword>
<feature type="compositionally biased region" description="Polar residues" evidence="1">
    <location>
        <begin position="361"/>
        <end position="377"/>
    </location>
</feature>
<evidence type="ECO:0000313" key="4">
    <source>
        <dbReference type="Proteomes" id="UP000553776"/>
    </source>
</evidence>
<evidence type="ECO:0000313" key="3">
    <source>
        <dbReference type="EMBL" id="MBB6694161.1"/>
    </source>
</evidence>
<name>A0A841U815_9BACL</name>
<dbReference type="InterPro" id="IPR019076">
    <property type="entry name" value="Spore_lipoprot_YhcN/YlaJ-like"/>
</dbReference>
<feature type="region of interest" description="Disordered" evidence="1">
    <location>
        <begin position="185"/>
        <end position="208"/>
    </location>
</feature>
<comment type="caution">
    <text evidence="3">The sequence shown here is derived from an EMBL/GenBank/DDBJ whole genome shotgun (WGS) entry which is preliminary data.</text>
</comment>
<proteinExistence type="predicted"/>
<keyword evidence="2" id="KW-0732">Signal</keyword>
<feature type="compositionally biased region" description="Gly residues" evidence="1">
    <location>
        <begin position="234"/>
        <end position="250"/>
    </location>
</feature>
<feature type="region of interest" description="Disordered" evidence="1">
    <location>
        <begin position="121"/>
        <end position="158"/>
    </location>
</feature>
<dbReference type="EMBL" id="JACJVR010000086">
    <property type="protein sequence ID" value="MBB6694161.1"/>
    <property type="molecule type" value="Genomic_DNA"/>
</dbReference>
<sequence length="386" mass="39294">MRKSVAVSTIVLSTALALSGCMSKQGDVGNKNIRPNSYGMQGQGLNGTRFANDGANERNRIHGTQQMNNNVTGRHGASNLELSQTIANKLAELPEIKSAYVALTNNNAYVAIVERRDAAGARPNAAHRPNAAVRPNSTDPGTTIHPNAAHRTDGTVHPGARARGGVSGVNPYSVAGTEFLATPGTRHHGAGYRSQSVGSAVPRTGMRDGSRYTVNNSGAYGGYSALGTGTGTTGTTGTAGAGGTRHGTGTTGFTPPGAGTTGTTGTHHGAGTAGTGTYGTGTAGASSVEVSDALKNKVADVVKGMAPGVNNVFVSANADFYGRLQSMAADFGRGHPIQGMITEFNALVERIFPQAAGTGTGLHTKTAPSYYPSTTPSRHPGFGTTR</sequence>
<feature type="chain" id="PRO_5038711519" evidence="2">
    <location>
        <begin position="20"/>
        <end position="386"/>
    </location>
</feature>
<protein>
    <submittedName>
        <fullName evidence="3">YhcN/YlaJ family sporulation lipoprotein</fullName>
    </submittedName>
</protein>
<dbReference type="Pfam" id="PF09580">
    <property type="entry name" value="Spore_YhcN_YlaJ"/>
    <property type="match status" value="2"/>
</dbReference>
<keyword evidence="4" id="KW-1185">Reference proteome</keyword>
<feature type="region of interest" description="Disordered" evidence="1">
    <location>
        <begin position="357"/>
        <end position="386"/>
    </location>
</feature>